<evidence type="ECO:0000256" key="6">
    <source>
        <dbReference type="SAM" id="MobiDB-lite"/>
    </source>
</evidence>
<feature type="region of interest" description="Disordered" evidence="6">
    <location>
        <begin position="78"/>
        <end position="104"/>
    </location>
</feature>
<proteinExistence type="predicted"/>
<evidence type="ECO:0000313" key="8">
    <source>
        <dbReference type="EMBL" id="KAK6732404.1"/>
    </source>
</evidence>
<evidence type="ECO:0000256" key="1">
    <source>
        <dbReference type="ARBA" id="ARBA00004123"/>
    </source>
</evidence>
<feature type="compositionally biased region" description="Polar residues" evidence="6">
    <location>
        <begin position="89"/>
        <end position="101"/>
    </location>
</feature>
<reference evidence="8 9" key="1">
    <citation type="submission" date="2023-08" db="EMBL/GenBank/DDBJ databases">
        <title>A Necator americanus chromosomal reference genome.</title>
        <authorList>
            <person name="Ilik V."/>
            <person name="Petrzelkova K.J."/>
            <person name="Pardy F."/>
            <person name="Fuh T."/>
            <person name="Niatou-Singa F.S."/>
            <person name="Gouil Q."/>
            <person name="Baker L."/>
            <person name="Ritchie M.E."/>
            <person name="Jex A.R."/>
            <person name="Gazzola D."/>
            <person name="Li H."/>
            <person name="Toshio Fujiwara R."/>
            <person name="Zhan B."/>
            <person name="Aroian R.V."/>
            <person name="Pafco B."/>
            <person name="Schwarz E.M."/>
        </authorList>
    </citation>
    <scope>NUCLEOTIDE SEQUENCE [LARGE SCALE GENOMIC DNA]</scope>
    <source>
        <strain evidence="8 9">Aroian</strain>
        <tissue evidence="8">Whole animal</tissue>
    </source>
</reference>
<evidence type="ECO:0000259" key="7">
    <source>
        <dbReference type="Pfam" id="PF05699"/>
    </source>
</evidence>
<evidence type="ECO:0000256" key="4">
    <source>
        <dbReference type="ARBA" id="ARBA00022833"/>
    </source>
</evidence>
<dbReference type="Proteomes" id="UP001303046">
    <property type="component" value="Unassembled WGS sequence"/>
</dbReference>
<evidence type="ECO:0000256" key="3">
    <source>
        <dbReference type="ARBA" id="ARBA00022771"/>
    </source>
</evidence>
<evidence type="ECO:0000256" key="2">
    <source>
        <dbReference type="ARBA" id="ARBA00022723"/>
    </source>
</evidence>
<feature type="domain" description="HAT C-terminal dimerisation" evidence="7">
    <location>
        <begin position="538"/>
        <end position="619"/>
    </location>
</feature>
<comment type="caution">
    <text evidence="8">The sequence shown here is derived from an EMBL/GenBank/DDBJ whole genome shotgun (WGS) entry which is preliminary data.</text>
</comment>
<dbReference type="InterPro" id="IPR052035">
    <property type="entry name" value="ZnF_BED_domain_contain"/>
</dbReference>
<evidence type="ECO:0000256" key="5">
    <source>
        <dbReference type="ARBA" id="ARBA00023242"/>
    </source>
</evidence>
<gene>
    <name evidence="8" type="primary">Necator_chrII.g4449</name>
    <name evidence="8" type="ORF">RB195_016657</name>
</gene>
<comment type="subcellular location">
    <subcellularLocation>
        <location evidence="1">Nucleus</location>
    </subcellularLocation>
</comment>
<dbReference type="PANTHER" id="PTHR46481">
    <property type="entry name" value="ZINC FINGER BED DOMAIN-CONTAINING PROTEIN 4"/>
    <property type="match status" value="1"/>
</dbReference>
<dbReference type="InterPro" id="IPR012337">
    <property type="entry name" value="RNaseH-like_sf"/>
</dbReference>
<dbReference type="EMBL" id="JAVFWL010000002">
    <property type="protein sequence ID" value="KAK6732404.1"/>
    <property type="molecule type" value="Genomic_DNA"/>
</dbReference>
<name>A0ABR1C3V3_NECAM</name>
<dbReference type="Pfam" id="PF05699">
    <property type="entry name" value="Dimer_Tnp_hAT"/>
    <property type="match status" value="1"/>
</dbReference>
<organism evidence="8 9">
    <name type="scientific">Necator americanus</name>
    <name type="common">Human hookworm</name>
    <dbReference type="NCBI Taxonomy" id="51031"/>
    <lineage>
        <taxon>Eukaryota</taxon>
        <taxon>Metazoa</taxon>
        <taxon>Ecdysozoa</taxon>
        <taxon>Nematoda</taxon>
        <taxon>Chromadorea</taxon>
        <taxon>Rhabditida</taxon>
        <taxon>Rhabditina</taxon>
        <taxon>Rhabditomorpha</taxon>
        <taxon>Strongyloidea</taxon>
        <taxon>Ancylostomatidae</taxon>
        <taxon>Bunostominae</taxon>
        <taxon>Necator</taxon>
    </lineage>
</organism>
<keyword evidence="9" id="KW-1185">Reference proteome</keyword>
<keyword evidence="3" id="KW-0863">Zinc-finger</keyword>
<dbReference type="PANTHER" id="PTHR46481:SF10">
    <property type="entry name" value="ZINC FINGER BED DOMAIN-CONTAINING PROTEIN 39"/>
    <property type="match status" value="1"/>
</dbReference>
<dbReference type="SUPFAM" id="SSF53098">
    <property type="entry name" value="Ribonuclease H-like"/>
    <property type="match status" value="1"/>
</dbReference>
<evidence type="ECO:0000313" key="9">
    <source>
        <dbReference type="Proteomes" id="UP001303046"/>
    </source>
</evidence>
<protein>
    <recommendedName>
        <fullName evidence="7">HAT C-terminal dimerisation domain-containing protein</fullName>
    </recommendedName>
</protein>
<accession>A0ABR1C3V3</accession>
<keyword evidence="2" id="KW-0479">Metal-binding</keyword>
<keyword evidence="5" id="KW-0539">Nucleus</keyword>
<sequence length="624" mass="71757">MKMGKYSEYFIVFENMLICKTCNWAIPKPKDCTTSSLRHHLKKKHPELYSSFKDKDERTKTERTLAAERAVALAHGLQRTCKSEPETGPGSSSTQPQQPYVSSCPPIPQTQLNVGWDPDRDHMLLVDRAITQMMCTAVLPPSFLDNPGFRNLIAVTAPRFRLKSREFFTTSALGNLYEEYYSKIKTMLDTAPFVSFSSDVRYLSEGKGSLVVITAYFIDDDMMPRFVVVAVSLVPGIPCADDVRALFSKMLNLYDVKEEKLHVHVEHSPTSDAATMNGIKRVNGFAYKLQEAVEDGLSMLLGENDELLVRLKEIYQIWWKHDPTKHMRDCTRLCHQSSHGNQIKKIDMCWNCLYQMLSRLDEEKNTLSFVLVENPHFADIKGTEWELVREIIDFLKPLDFALGLVKHRFFTPISVVIPLYKVILRQLKEDKTCMKAVKEAICKKLSTLMEGCELQEELFLATYVDPRFRGAYFTADKRQGFLEKIEEMAFLPVLKPVEVVEQQRFEDFSNPFIAFRKHEPQESANNSKLEAGTKALAELEDYLSQDPAFTVDPYEYWRNDVNSAKYPLIKKLALKYLSAPGISIDCQSIFSQLECITSELRNNWESEDLEKLLFLHHNILIYGF</sequence>
<keyword evidence="4" id="KW-0862">Zinc</keyword>
<dbReference type="InterPro" id="IPR008906">
    <property type="entry name" value="HATC_C_dom"/>
</dbReference>